<keyword evidence="5" id="KW-1185">Reference proteome</keyword>
<reference evidence="3 4" key="1">
    <citation type="journal article" date="2008" name="Int. J. Syst. Evol. Microbiol.">
        <title>Nocardioides daphniae sp. nov., isolated from Daphnia cucullata (Crustacea: Cladocera).</title>
        <authorList>
            <person name="Toth E.M."/>
            <person name="Keki Z."/>
            <person name="Homonnay Z.G."/>
            <person name="Borsodi A.K."/>
            <person name="Marialigeti K."/>
            <person name="Schumann P."/>
        </authorList>
    </citation>
    <scope>NUCLEOTIDE SEQUENCE [LARGE SCALE GENOMIC DNA]</scope>
    <source>
        <strain evidence="3 4">JCM 16608</strain>
    </source>
</reference>
<proteinExistence type="predicted"/>
<reference evidence="2" key="2">
    <citation type="journal article" date="2014" name="Int. J. Syst. Evol. Microbiol.">
        <title>Complete genome of a new Firmicutes species belonging to the dominant human colonic microbiota ('Ruminococcus bicirculans') reveals two chromosomes and a selective capacity to utilize plant glucans.</title>
        <authorList>
            <consortium name="NISC Comparative Sequencing Program"/>
            <person name="Wegmann U."/>
            <person name="Louis P."/>
            <person name="Goesmann A."/>
            <person name="Henrissat B."/>
            <person name="Duncan S.H."/>
            <person name="Flint H.J."/>
        </authorList>
    </citation>
    <scope>NUCLEOTIDE SEQUENCE</scope>
    <source>
        <strain evidence="2">CCM 7403</strain>
    </source>
</reference>
<evidence type="ECO:0000313" key="4">
    <source>
        <dbReference type="Proteomes" id="UP000297025"/>
    </source>
</evidence>
<dbReference type="RefSeq" id="WP_135833449.1">
    <property type="nucleotide sequence ID" value="NZ_BMCK01000001.1"/>
</dbReference>
<dbReference type="InterPro" id="IPR034768">
    <property type="entry name" value="4FE4S_WBL"/>
</dbReference>
<evidence type="ECO:0000313" key="2">
    <source>
        <dbReference type="EMBL" id="GGD12651.1"/>
    </source>
</evidence>
<dbReference type="OrthoDB" id="5148282at2"/>
<dbReference type="EMBL" id="CP038462">
    <property type="protein sequence ID" value="QCC78412.1"/>
    <property type="molecule type" value="Genomic_DNA"/>
</dbReference>
<feature type="domain" description="4Fe-4S Wbl-type" evidence="1">
    <location>
        <begin position="10"/>
        <end position="71"/>
    </location>
</feature>
<gene>
    <name evidence="3" type="ORF">E2C04_16630</name>
    <name evidence="2" type="ORF">GCM10007231_09580</name>
</gene>
<dbReference type="KEGG" id="ndp:E2C04_16630"/>
<reference evidence="2" key="5">
    <citation type="submission" date="2024-05" db="EMBL/GenBank/DDBJ databases">
        <authorList>
            <person name="Sun Q."/>
            <person name="Sedlacek I."/>
        </authorList>
    </citation>
    <scope>NUCLEOTIDE SEQUENCE</scope>
    <source>
        <strain evidence="2">CCM 7403</strain>
    </source>
</reference>
<evidence type="ECO:0000259" key="1">
    <source>
        <dbReference type="PROSITE" id="PS51674"/>
    </source>
</evidence>
<organism evidence="3 4">
    <name type="scientific">Nocardioides daphniae</name>
    <dbReference type="NCBI Taxonomy" id="402297"/>
    <lineage>
        <taxon>Bacteria</taxon>
        <taxon>Bacillati</taxon>
        <taxon>Actinomycetota</taxon>
        <taxon>Actinomycetes</taxon>
        <taxon>Propionibacteriales</taxon>
        <taxon>Nocardioidaceae</taxon>
        <taxon>Nocardioides</taxon>
    </lineage>
</organism>
<dbReference type="PROSITE" id="PS51674">
    <property type="entry name" value="4FE4S_WBL"/>
    <property type="match status" value="1"/>
</dbReference>
<accession>A0A4P7UDQ3</accession>
<dbReference type="Proteomes" id="UP000297025">
    <property type="component" value="Chromosome"/>
</dbReference>
<dbReference type="Pfam" id="PF02467">
    <property type="entry name" value="Whib"/>
    <property type="match status" value="1"/>
</dbReference>
<reference evidence="5" key="3">
    <citation type="journal article" date="2019" name="Int. J. Syst. Evol. Microbiol.">
        <title>The Global Catalogue of Microorganisms (GCM) 10K type strain sequencing project: providing services to taxonomists for standard genome sequencing and annotation.</title>
        <authorList>
            <consortium name="The Broad Institute Genomics Platform"/>
            <consortium name="The Broad Institute Genome Sequencing Center for Infectious Disease"/>
            <person name="Wu L."/>
            <person name="Ma J."/>
        </authorList>
    </citation>
    <scope>NUCLEOTIDE SEQUENCE [LARGE SCALE GENOMIC DNA]</scope>
    <source>
        <strain evidence="5">CCM 7403</strain>
    </source>
</reference>
<dbReference type="Proteomes" id="UP000630594">
    <property type="component" value="Unassembled WGS sequence"/>
</dbReference>
<sequence>MNDDWRDHALCRRFPDLPWIAEPQDRSEGAQQALEAVCRACPVADACADFASHHRVTSAFYAGRDRTPEVEAKESHANGAA</sequence>
<protein>
    <recommendedName>
        <fullName evidence="1">4Fe-4S Wbl-type domain-containing protein</fullName>
    </recommendedName>
</protein>
<evidence type="ECO:0000313" key="5">
    <source>
        <dbReference type="Proteomes" id="UP000630594"/>
    </source>
</evidence>
<reference evidence="3" key="4">
    <citation type="submission" date="2019-03" db="EMBL/GenBank/DDBJ databases">
        <authorList>
            <person name="Huang Y."/>
        </authorList>
    </citation>
    <scope>NUCLEOTIDE SEQUENCE</scope>
    <source>
        <strain evidence="3">JCM 16608</strain>
    </source>
</reference>
<evidence type="ECO:0000313" key="3">
    <source>
        <dbReference type="EMBL" id="QCC78412.1"/>
    </source>
</evidence>
<dbReference type="AlphaFoldDB" id="A0A4P7UDQ3"/>
<name>A0A4P7UDQ3_9ACTN</name>
<dbReference type="EMBL" id="BMCK01000001">
    <property type="protein sequence ID" value="GGD12651.1"/>
    <property type="molecule type" value="Genomic_DNA"/>
</dbReference>